<dbReference type="PANTHER" id="PTHR45625">
    <property type="entry name" value="PEPTIDYL-PROLYL CIS-TRANS ISOMERASE-RELATED"/>
    <property type="match status" value="1"/>
</dbReference>
<evidence type="ECO:0000259" key="4">
    <source>
        <dbReference type="PROSITE" id="PS50072"/>
    </source>
</evidence>
<evidence type="ECO:0000256" key="1">
    <source>
        <dbReference type="ARBA" id="ARBA00002388"/>
    </source>
</evidence>
<protein>
    <recommendedName>
        <fullName evidence="4">PPIase cyclophilin-type domain-containing protein</fullName>
    </recommendedName>
</protein>
<dbReference type="PANTHER" id="PTHR45625:SF3">
    <property type="entry name" value="PEPTIDYL-PROLYL CIS-TRANS ISOMERASE B-RELATED"/>
    <property type="match status" value="1"/>
</dbReference>
<evidence type="ECO:0000313" key="6">
    <source>
        <dbReference type="Proteomes" id="UP001165079"/>
    </source>
</evidence>
<feature type="compositionally biased region" description="Low complexity" evidence="2">
    <location>
        <begin position="258"/>
        <end position="277"/>
    </location>
</feature>
<feature type="domain" description="PPIase cyclophilin-type" evidence="4">
    <location>
        <begin position="111"/>
        <end position="268"/>
    </location>
</feature>
<dbReference type="Proteomes" id="UP001165079">
    <property type="component" value="Unassembled WGS sequence"/>
</dbReference>
<keyword evidence="3" id="KW-0812">Transmembrane</keyword>
<gene>
    <name evidence="5" type="ORF">Afil01_01220</name>
</gene>
<evidence type="ECO:0000256" key="3">
    <source>
        <dbReference type="SAM" id="Phobius"/>
    </source>
</evidence>
<keyword evidence="3" id="KW-1133">Transmembrane helix</keyword>
<dbReference type="InterPro" id="IPR002130">
    <property type="entry name" value="Cyclophilin-type_PPIase_dom"/>
</dbReference>
<dbReference type="SUPFAM" id="SSF50891">
    <property type="entry name" value="Cyclophilin-like"/>
    <property type="match status" value="1"/>
</dbReference>
<dbReference type="PROSITE" id="PS50072">
    <property type="entry name" value="CSA_PPIASE_2"/>
    <property type="match status" value="1"/>
</dbReference>
<dbReference type="EMBL" id="BSTX01000001">
    <property type="protein sequence ID" value="GLZ75315.1"/>
    <property type="molecule type" value="Genomic_DNA"/>
</dbReference>
<evidence type="ECO:0000313" key="5">
    <source>
        <dbReference type="EMBL" id="GLZ75315.1"/>
    </source>
</evidence>
<proteinExistence type="predicted"/>
<dbReference type="InterPro" id="IPR044666">
    <property type="entry name" value="Cyclophilin_A-like"/>
</dbReference>
<accession>A0A9W6SFZ1</accession>
<dbReference type="InterPro" id="IPR029000">
    <property type="entry name" value="Cyclophilin-like_dom_sf"/>
</dbReference>
<reference evidence="5" key="1">
    <citation type="submission" date="2023-03" db="EMBL/GenBank/DDBJ databases">
        <title>Actinorhabdospora filicis NBRC 111898.</title>
        <authorList>
            <person name="Ichikawa N."/>
            <person name="Sato H."/>
            <person name="Tonouchi N."/>
        </authorList>
    </citation>
    <scope>NUCLEOTIDE SEQUENCE</scope>
    <source>
        <strain evidence="5">NBRC 111898</strain>
    </source>
</reference>
<dbReference type="CDD" id="cd00317">
    <property type="entry name" value="cyclophilin"/>
    <property type="match status" value="1"/>
</dbReference>
<feature type="region of interest" description="Disordered" evidence="2">
    <location>
        <begin position="243"/>
        <end position="298"/>
    </location>
</feature>
<feature type="compositionally biased region" description="Low complexity" evidence="2">
    <location>
        <begin position="286"/>
        <end position="298"/>
    </location>
</feature>
<feature type="transmembrane region" description="Helical" evidence="3">
    <location>
        <begin position="36"/>
        <end position="57"/>
    </location>
</feature>
<dbReference type="RefSeq" id="WP_285660556.1">
    <property type="nucleotide sequence ID" value="NZ_BSTX01000001.1"/>
</dbReference>
<evidence type="ECO:0000256" key="2">
    <source>
        <dbReference type="SAM" id="MobiDB-lite"/>
    </source>
</evidence>
<dbReference type="Pfam" id="PF00160">
    <property type="entry name" value="Pro_isomerase"/>
    <property type="match status" value="1"/>
</dbReference>
<comment type="caution">
    <text evidence="5">The sequence shown here is derived from an EMBL/GenBank/DDBJ whole genome shotgun (WGS) entry which is preliminary data.</text>
</comment>
<dbReference type="GO" id="GO:0003755">
    <property type="term" value="F:peptidyl-prolyl cis-trans isomerase activity"/>
    <property type="evidence" value="ECO:0007669"/>
    <property type="project" value="InterPro"/>
</dbReference>
<name>A0A9W6SFZ1_9ACTN</name>
<comment type="function">
    <text evidence="1">PPIases accelerate the folding of proteins. It catalyzes the cis-trans isomerization of proline imidic peptide bonds in oligopeptides.</text>
</comment>
<organism evidence="5 6">
    <name type="scientific">Actinorhabdospora filicis</name>
    <dbReference type="NCBI Taxonomy" id="1785913"/>
    <lineage>
        <taxon>Bacteria</taxon>
        <taxon>Bacillati</taxon>
        <taxon>Actinomycetota</taxon>
        <taxon>Actinomycetes</taxon>
        <taxon>Micromonosporales</taxon>
        <taxon>Micromonosporaceae</taxon>
        <taxon>Actinorhabdospora</taxon>
    </lineage>
</organism>
<dbReference type="AlphaFoldDB" id="A0A9W6SFZ1"/>
<dbReference type="Gene3D" id="2.40.100.10">
    <property type="entry name" value="Cyclophilin-like"/>
    <property type="match status" value="1"/>
</dbReference>
<sequence>MSPARDKRDAARARLVQHMAEKNAAAAKRKKLQRTVIASALSVLVLAAAGFIGYLIFKPKPAVPVAGNCDAKYITPENQGGFNQNMVATGKPPGTQPGKGTQDFTLKLNTGDVVVQMDLNKAPCTAGSFAFLSSKNYFTNSVCHRLTTQGIYVLQCGDPSGTGAGGPSYEIADENLPEAGPDGTYMYPAGTVAMAEGGSGTPGSQFFICYEDTPLQPKYTRVGFISSGLDVVKAIAEKGAVTKEDPTKAAENGDGTPKETVTVTGTVVGPVNPDGVPQNPWSQPATSGSPSTEPSSGS</sequence>
<keyword evidence="6" id="KW-1185">Reference proteome</keyword>
<keyword evidence="3" id="KW-0472">Membrane</keyword>